<dbReference type="EMBL" id="NKUB01000006">
    <property type="protein sequence ID" value="PYD69965.1"/>
    <property type="molecule type" value="Genomic_DNA"/>
</dbReference>
<evidence type="ECO:0000313" key="2">
    <source>
        <dbReference type="EMBL" id="PYD69965.1"/>
    </source>
</evidence>
<gene>
    <name evidence="2" type="ORF">CFR76_06620</name>
</gene>
<comment type="caution">
    <text evidence="2">The sequence shown here is derived from an EMBL/GenBank/DDBJ whole genome shotgun (WGS) entry which is preliminary data.</text>
</comment>
<keyword evidence="1" id="KW-1133">Transmembrane helix</keyword>
<evidence type="ECO:0000313" key="3">
    <source>
        <dbReference type="Proteomes" id="UP000247371"/>
    </source>
</evidence>
<keyword evidence="3" id="KW-1185">Reference proteome</keyword>
<keyword evidence="1" id="KW-0472">Membrane</keyword>
<feature type="transmembrane region" description="Helical" evidence="1">
    <location>
        <begin position="24"/>
        <end position="45"/>
    </location>
</feature>
<dbReference type="AlphaFoldDB" id="A0A2V4RMW4"/>
<dbReference type="Proteomes" id="UP000247371">
    <property type="component" value="Unassembled WGS sequence"/>
</dbReference>
<dbReference type="RefSeq" id="WP_110556423.1">
    <property type="nucleotide sequence ID" value="NZ_NKUB01000006.1"/>
</dbReference>
<accession>A0A2V4RMW4</accession>
<name>A0A2V4RMW4_9PROT</name>
<evidence type="ECO:0000256" key="1">
    <source>
        <dbReference type="SAM" id="Phobius"/>
    </source>
</evidence>
<sequence length="225" mass="26218">MIIYHPVQALERTGLWAFMRRHRWMCMALPVLLCLVAGFGGYLSWSSHSDANFVRHNVLMKHSQEEAAYARQVADYDATIIRDRRVFLDITRADFARIAPPAQMAWLLQEYRKFDISRVKLYDGHETRPFVPAPCSVPLCFVPIFVEELHDDPVNHTKYVQVGALEDMSRTLIIDAEQFWRLRKLVIRVDAILFAAKRQEIADFEKTMQLRDSLDMLRAASQKVH</sequence>
<organism evidence="2 3">
    <name type="scientific">Komagataeibacter swingsii</name>
    <dbReference type="NCBI Taxonomy" id="215220"/>
    <lineage>
        <taxon>Bacteria</taxon>
        <taxon>Pseudomonadati</taxon>
        <taxon>Pseudomonadota</taxon>
        <taxon>Alphaproteobacteria</taxon>
        <taxon>Acetobacterales</taxon>
        <taxon>Acetobacteraceae</taxon>
        <taxon>Komagataeibacter</taxon>
    </lineage>
</organism>
<protein>
    <submittedName>
        <fullName evidence="2">Uncharacterized protein</fullName>
    </submittedName>
</protein>
<keyword evidence="1" id="KW-0812">Transmembrane</keyword>
<proteinExistence type="predicted"/>
<reference evidence="2 3" key="1">
    <citation type="submission" date="2017-07" db="EMBL/GenBank/DDBJ databases">
        <title>A draft genome sequence of Komagataeibacter swingsii LMG 22125.</title>
        <authorList>
            <person name="Skraban J."/>
            <person name="Cleenwerck I."/>
            <person name="Vandamme P."/>
            <person name="Trcek J."/>
        </authorList>
    </citation>
    <scope>NUCLEOTIDE SEQUENCE [LARGE SCALE GENOMIC DNA]</scope>
    <source>
        <strain evidence="2 3">LMG 22125</strain>
    </source>
</reference>